<dbReference type="AlphaFoldDB" id="A0A4R2QXD8"/>
<accession>A0A4R2QXD8</accession>
<feature type="transmembrane region" description="Helical" evidence="9">
    <location>
        <begin position="162"/>
        <end position="190"/>
    </location>
</feature>
<evidence type="ECO:0000256" key="2">
    <source>
        <dbReference type="ARBA" id="ARBA00022475"/>
    </source>
</evidence>
<keyword evidence="7 9" id="KW-0472">Membrane</keyword>
<feature type="compositionally biased region" description="Low complexity" evidence="8">
    <location>
        <begin position="489"/>
        <end position="502"/>
    </location>
</feature>
<name>A0A4R2QXD8_9PSEU</name>
<feature type="transmembrane region" description="Helical" evidence="9">
    <location>
        <begin position="78"/>
        <end position="101"/>
    </location>
</feature>
<dbReference type="Proteomes" id="UP000294911">
    <property type="component" value="Unassembled WGS sequence"/>
</dbReference>
<feature type="domain" description="Glycosyltransferase RgtA/B/C/D-like" evidence="10">
    <location>
        <begin position="64"/>
        <end position="214"/>
    </location>
</feature>
<feature type="transmembrane region" description="Helical" evidence="9">
    <location>
        <begin position="20"/>
        <end position="39"/>
    </location>
</feature>
<keyword evidence="4 11" id="KW-0808">Transferase</keyword>
<proteinExistence type="predicted"/>
<keyword evidence="6 9" id="KW-1133">Transmembrane helix</keyword>
<evidence type="ECO:0000256" key="3">
    <source>
        <dbReference type="ARBA" id="ARBA00022676"/>
    </source>
</evidence>
<evidence type="ECO:0000256" key="4">
    <source>
        <dbReference type="ARBA" id="ARBA00022679"/>
    </source>
</evidence>
<evidence type="ECO:0000256" key="6">
    <source>
        <dbReference type="ARBA" id="ARBA00022989"/>
    </source>
</evidence>
<feature type="transmembrane region" description="Helical" evidence="9">
    <location>
        <begin position="450"/>
        <end position="470"/>
    </location>
</feature>
<dbReference type="EMBL" id="SLXQ01000002">
    <property type="protein sequence ID" value="TCP54842.1"/>
    <property type="molecule type" value="Genomic_DNA"/>
</dbReference>
<evidence type="ECO:0000256" key="8">
    <source>
        <dbReference type="SAM" id="MobiDB-lite"/>
    </source>
</evidence>
<dbReference type="Pfam" id="PF13231">
    <property type="entry name" value="PMT_2"/>
    <property type="match status" value="1"/>
</dbReference>
<reference evidence="11 12" key="1">
    <citation type="submission" date="2019-03" db="EMBL/GenBank/DDBJ databases">
        <title>Genomic Encyclopedia of Type Strains, Phase IV (KMG-IV): sequencing the most valuable type-strain genomes for metagenomic binning, comparative biology and taxonomic classification.</title>
        <authorList>
            <person name="Goeker M."/>
        </authorList>
    </citation>
    <scope>NUCLEOTIDE SEQUENCE [LARGE SCALE GENOMIC DNA]</scope>
    <source>
        <strain evidence="11 12">DSM 45765</strain>
    </source>
</reference>
<dbReference type="GO" id="GO:0005886">
    <property type="term" value="C:plasma membrane"/>
    <property type="evidence" value="ECO:0007669"/>
    <property type="project" value="UniProtKB-SubCell"/>
</dbReference>
<dbReference type="RefSeq" id="WP_132876254.1">
    <property type="nucleotide sequence ID" value="NZ_SLXQ01000002.1"/>
</dbReference>
<dbReference type="OrthoDB" id="9810303at2"/>
<evidence type="ECO:0000256" key="7">
    <source>
        <dbReference type="ARBA" id="ARBA00023136"/>
    </source>
</evidence>
<keyword evidence="2" id="KW-1003">Cell membrane</keyword>
<dbReference type="PANTHER" id="PTHR33908">
    <property type="entry name" value="MANNOSYLTRANSFERASE YKCB-RELATED"/>
    <property type="match status" value="1"/>
</dbReference>
<organism evidence="11 12">
    <name type="scientific">Tamaricihabitans halophyticus</name>
    <dbReference type="NCBI Taxonomy" id="1262583"/>
    <lineage>
        <taxon>Bacteria</taxon>
        <taxon>Bacillati</taxon>
        <taxon>Actinomycetota</taxon>
        <taxon>Actinomycetes</taxon>
        <taxon>Pseudonocardiales</taxon>
        <taxon>Pseudonocardiaceae</taxon>
        <taxon>Tamaricihabitans</taxon>
    </lineage>
</organism>
<keyword evidence="3 11" id="KW-0328">Glycosyltransferase</keyword>
<feature type="transmembrane region" description="Helical" evidence="9">
    <location>
        <begin position="426"/>
        <end position="444"/>
    </location>
</feature>
<sequence length="523" mass="56681">MSETVVRTRDLRGLLRRHWLIVTLLLVGVTLRVLTWIAYHPAILFGDSFRYLDNIGVHDPTGLHPIGYDFFVLDLLTVFGGLGFITAAQHVAGVLAGFALYPLARRYGAPNWLAAIAAAPLLLDGYQLQIEQMIMSDAWQQVLLVATLWLLLGWGAPNPARAGIAGLLLGIAVAFRMAALPLIVPALCYLVIAGGAWRSKRGWLKIATRSVALVLGFSIMVGGYAAYFYAETGKVGLSNTTSNVLYGRAAVVADCDTLELTELERLACPDEPLGERKGINDYAHIIANEQWRERFPPDTDIAPVLESFGMKTFQQQPVDIAGGIFVDFLKGFAPVRTQSYNDVPLLWWQFQRTFPFYNHEDKTREYIQEFDGVEPADQPVLAAVMRSYQLTVGYTPGTLLGIGGLIALAAGFGIGSRARASGLRAAALLPVGMAITILGISAAFEFSWRYQLPALSLLPIAGVLGITAYLRRDKKDSDGDPAEPVTTDQQHGVPGQVPGQTGAEEPAGQAQPPHTEGAPEARG</sequence>
<comment type="caution">
    <text evidence="11">The sequence shown here is derived from an EMBL/GenBank/DDBJ whole genome shotgun (WGS) entry which is preliminary data.</text>
</comment>
<evidence type="ECO:0000313" key="11">
    <source>
        <dbReference type="EMBL" id="TCP54842.1"/>
    </source>
</evidence>
<keyword evidence="12" id="KW-1185">Reference proteome</keyword>
<dbReference type="GO" id="GO:0016763">
    <property type="term" value="F:pentosyltransferase activity"/>
    <property type="evidence" value="ECO:0007669"/>
    <property type="project" value="TreeGrafter"/>
</dbReference>
<dbReference type="PANTHER" id="PTHR33908:SF11">
    <property type="entry name" value="MEMBRANE PROTEIN"/>
    <property type="match status" value="1"/>
</dbReference>
<dbReference type="GO" id="GO:0009103">
    <property type="term" value="P:lipopolysaccharide biosynthetic process"/>
    <property type="evidence" value="ECO:0007669"/>
    <property type="project" value="UniProtKB-ARBA"/>
</dbReference>
<evidence type="ECO:0000256" key="1">
    <source>
        <dbReference type="ARBA" id="ARBA00004651"/>
    </source>
</evidence>
<feature type="transmembrane region" description="Helical" evidence="9">
    <location>
        <begin position="211"/>
        <end position="230"/>
    </location>
</feature>
<evidence type="ECO:0000259" key="10">
    <source>
        <dbReference type="Pfam" id="PF13231"/>
    </source>
</evidence>
<feature type="region of interest" description="Disordered" evidence="8">
    <location>
        <begin position="474"/>
        <end position="523"/>
    </location>
</feature>
<comment type="subcellular location">
    <subcellularLocation>
        <location evidence="1">Cell membrane</location>
        <topology evidence="1">Multi-pass membrane protein</topology>
    </subcellularLocation>
</comment>
<feature type="transmembrane region" description="Helical" evidence="9">
    <location>
        <begin position="138"/>
        <end position="156"/>
    </location>
</feature>
<dbReference type="InterPro" id="IPR050297">
    <property type="entry name" value="LipidA_mod_glycosyltrf_83"/>
</dbReference>
<dbReference type="InterPro" id="IPR038731">
    <property type="entry name" value="RgtA/B/C-like"/>
</dbReference>
<evidence type="ECO:0000256" key="9">
    <source>
        <dbReference type="SAM" id="Phobius"/>
    </source>
</evidence>
<feature type="transmembrane region" description="Helical" evidence="9">
    <location>
        <begin position="394"/>
        <end position="414"/>
    </location>
</feature>
<keyword evidence="5 9" id="KW-0812">Transmembrane</keyword>
<protein>
    <submittedName>
        <fullName evidence="11">Dolichyl-phosphate-mannose-protein mannosyltransferase</fullName>
    </submittedName>
</protein>
<gene>
    <name evidence="11" type="ORF">EV191_10250</name>
</gene>
<evidence type="ECO:0000256" key="5">
    <source>
        <dbReference type="ARBA" id="ARBA00022692"/>
    </source>
</evidence>
<evidence type="ECO:0000313" key="12">
    <source>
        <dbReference type="Proteomes" id="UP000294911"/>
    </source>
</evidence>